<sequence length="209" mass="21602">GTTSSAVPAGSKTKVEIVGSAIIEMLSVECKVPASNIRVTSAYSDAASGITHIYLVQTVGGKDVANSVANVNVDSSNRVISSSHSFAPAASLASAAKDGTASLESSDNNTAKDAISVLAAYIGIQLGKPELDKATLATVDNVVSGQPQLVVESLPAAFAIDGLAKVSREFIQQSDGSVVPVWRVVVEQQDHWWNAHIDLASQKVVSLSD</sequence>
<gene>
    <name evidence="1" type="ORF">IWW38_005900</name>
</gene>
<dbReference type="EMBL" id="JANBVB010003054">
    <property type="protein sequence ID" value="KAJ2880747.1"/>
    <property type="molecule type" value="Genomic_DNA"/>
</dbReference>
<proteinExistence type="predicted"/>
<feature type="non-terminal residue" evidence="1">
    <location>
        <position position="209"/>
    </location>
</feature>
<feature type="non-terminal residue" evidence="1">
    <location>
        <position position="1"/>
    </location>
</feature>
<dbReference type="Proteomes" id="UP001139981">
    <property type="component" value="Unassembled WGS sequence"/>
</dbReference>
<evidence type="ECO:0000313" key="2">
    <source>
        <dbReference type="Proteomes" id="UP001139981"/>
    </source>
</evidence>
<name>A0ACC1LVB1_9FUNG</name>
<keyword evidence="2" id="KW-1185">Reference proteome</keyword>
<accession>A0ACC1LVB1</accession>
<organism evidence="1 2">
    <name type="scientific">Coemansia aciculifera</name>
    <dbReference type="NCBI Taxonomy" id="417176"/>
    <lineage>
        <taxon>Eukaryota</taxon>
        <taxon>Fungi</taxon>
        <taxon>Fungi incertae sedis</taxon>
        <taxon>Zoopagomycota</taxon>
        <taxon>Kickxellomycotina</taxon>
        <taxon>Kickxellomycetes</taxon>
        <taxon>Kickxellales</taxon>
        <taxon>Kickxellaceae</taxon>
        <taxon>Coemansia</taxon>
    </lineage>
</organism>
<protein>
    <submittedName>
        <fullName evidence="1">Uncharacterized protein</fullName>
    </submittedName>
</protein>
<comment type="caution">
    <text evidence="1">The sequence shown here is derived from an EMBL/GenBank/DDBJ whole genome shotgun (WGS) entry which is preliminary data.</text>
</comment>
<reference evidence="1" key="1">
    <citation type="submission" date="2022-07" db="EMBL/GenBank/DDBJ databases">
        <title>Phylogenomic reconstructions and comparative analyses of Kickxellomycotina fungi.</title>
        <authorList>
            <person name="Reynolds N.K."/>
            <person name="Stajich J.E."/>
            <person name="Barry K."/>
            <person name="Grigoriev I.V."/>
            <person name="Crous P."/>
            <person name="Smith M.E."/>
        </authorList>
    </citation>
    <scope>NUCLEOTIDE SEQUENCE</scope>
    <source>
        <strain evidence="1">CBS 190363</strain>
    </source>
</reference>
<evidence type="ECO:0000313" key="1">
    <source>
        <dbReference type="EMBL" id="KAJ2880747.1"/>
    </source>
</evidence>